<proteinExistence type="predicted"/>
<keyword evidence="3" id="KW-1185">Reference proteome</keyword>
<evidence type="ECO:0000313" key="2">
    <source>
        <dbReference type="EMBL" id="CAE7526588.1"/>
    </source>
</evidence>
<feature type="transmembrane region" description="Helical" evidence="1">
    <location>
        <begin position="94"/>
        <end position="117"/>
    </location>
</feature>
<accession>A0A812TK67</accession>
<evidence type="ECO:0000256" key="1">
    <source>
        <dbReference type="SAM" id="Phobius"/>
    </source>
</evidence>
<keyword evidence="1" id="KW-1133">Transmembrane helix</keyword>
<dbReference type="Proteomes" id="UP000604046">
    <property type="component" value="Unassembled WGS sequence"/>
</dbReference>
<sequence length="205" mass="22866">MAEVHGREALLRAGVSPTQVGDAIQNLQLQQLVPAPAAPAPNLQRFSTGLWQLPHASALRQKQLEEMRGVCSLSERDFDSLSDIVKRGSRLPSLIFGAMMACLVVCLLSLLFFFLSGDVFDKSHDPPPYYMVGQASPLICFCLVPAYLCALPRANRQITRDLNQHFRLHARNFSFQLVVTKKDICCMETDWRLVVSFESRADGSV</sequence>
<dbReference type="OrthoDB" id="408302at2759"/>
<reference evidence="2" key="1">
    <citation type="submission" date="2021-02" db="EMBL/GenBank/DDBJ databases">
        <authorList>
            <person name="Dougan E. K."/>
            <person name="Rhodes N."/>
            <person name="Thang M."/>
            <person name="Chan C."/>
        </authorList>
    </citation>
    <scope>NUCLEOTIDE SEQUENCE</scope>
</reference>
<gene>
    <name evidence="2" type="ORF">SNAT2548_LOCUS29479</name>
</gene>
<dbReference type="AlphaFoldDB" id="A0A812TK67"/>
<comment type="caution">
    <text evidence="2">The sequence shown here is derived from an EMBL/GenBank/DDBJ whole genome shotgun (WGS) entry which is preliminary data.</text>
</comment>
<keyword evidence="1" id="KW-0812">Transmembrane</keyword>
<evidence type="ECO:0000313" key="3">
    <source>
        <dbReference type="Proteomes" id="UP000604046"/>
    </source>
</evidence>
<name>A0A812TK67_9DINO</name>
<protein>
    <submittedName>
        <fullName evidence="2">Uncharacterized protein</fullName>
    </submittedName>
</protein>
<keyword evidence="1" id="KW-0472">Membrane</keyword>
<dbReference type="EMBL" id="CAJNDS010002562">
    <property type="protein sequence ID" value="CAE7526588.1"/>
    <property type="molecule type" value="Genomic_DNA"/>
</dbReference>
<organism evidence="2 3">
    <name type="scientific">Symbiodinium natans</name>
    <dbReference type="NCBI Taxonomy" id="878477"/>
    <lineage>
        <taxon>Eukaryota</taxon>
        <taxon>Sar</taxon>
        <taxon>Alveolata</taxon>
        <taxon>Dinophyceae</taxon>
        <taxon>Suessiales</taxon>
        <taxon>Symbiodiniaceae</taxon>
        <taxon>Symbiodinium</taxon>
    </lineage>
</organism>
<feature type="transmembrane region" description="Helical" evidence="1">
    <location>
        <begin position="129"/>
        <end position="150"/>
    </location>
</feature>